<evidence type="ECO:0000313" key="3">
    <source>
        <dbReference type="EMBL" id="MQR01096.1"/>
    </source>
</evidence>
<name>A0A843YX11_9BURK</name>
<comment type="caution">
    <text evidence="3">The sequence shown here is derived from an EMBL/GenBank/DDBJ whole genome shotgun (WGS) entry which is preliminary data.</text>
</comment>
<feature type="domain" description="CHAD" evidence="2">
    <location>
        <begin position="234"/>
        <end position="516"/>
    </location>
</feature>
<dbReference type="PANTHER" id="PTHR39569:SF1">
    <property type="entry name" value="INORGANIC TRIPHOSPHATASE"/>
    <property type="match status" value="1"/>
</dbReference>
<dbReference type="InterPro" id="IPR033469">
    <property type="entry name" value="CYTH-like_dom_sf"/>
</dbReference>
<dbReference type="InterPro" id="IPR023577">
    <property type="entry name" value="CYTH_domain"/>
</dbReference>
<protein>
    <submittedName>
        <fullName evidence="3">CHAD domain-containing protein</fullName>
    </submittedName>
</protein>
<dbReference type="GO" id="GO:0046872">
    <property type="term" value="F:metal ion binding"/>
    <property type="evidence" value="ECO:0007669"/>
    <property type="project" value="TreeGrafter"/>
</dbReference>
<proteinExistence type="predicted"/>
<keyword evidence="4" id="KW-1185">Reference proteome</keyword>
<sequence>MRAQIFRYGYAMEIELKLLLDPADVATFRRHPLLKQRAIAKPLAQQLTSIYFDTPDLYFKRHDSALRVRRVNRDWIQTLKGGGQVTAGLHQREEWESEVDGPHLDLPALNDLVGHDTSWAKILAVPKLADKLIPIFTTTFRRTTWQLQSAHGDEVELALDQGDVQHGATRIPISEVELELKSGNPDALFDLALQLQYAVPLRISDISKAERGYALYAPQPPAVVKASCFALSTKLTVEQGFHIIVGNCLAQVQGNEAGVVQGHDPESVHQMRIGLRRLRAALTLFAQVTPCPAALRTELKWLAAELGAARDWEVFVGSTLAVVVNACADKSALHQLQQAALVMALNNRKKAAAAVSSARYARLLLSLGSWLQKSDWRAELAQPERERLEMPLAKFATQTLKLCHGKLEKRGKHLKEGAPSARHRVRIAAKNVRYATEFFQSLYPARQVRPFVHALTGLQDALGWLNDATVAEGLLRRLAHNHPALTHSAGFVAGYLVARTEQDARQLDKLWQQFKRLKCPDRK</sequence>
<dbReference type="GO" id="GO:0050355">
    <property type="term" value="F:inorganic triphosphate phosphatase activity"/>
    <property type="evidence" value="ECO:0007669"/>
    <property type="project" value="InterPro"/>
</dbReference>
<dbReference type="Gene3D" id="1.40.20.10">
    <property type="entry name" value="CHAD domain"/>
    <property type="match status" value="1"/>
</dbReference>
<dbReference type="PROSITE" id="PS51708">
    <property type="entry name" value="CHAD"/>
    <property type="match status" value="1"/>
</dbReference>
<gene>
    <name evidence="3" type="ORF">GEV47_10420</name>
</gene>
<dbReference type="InterPro" id="IPR007899">
    <property type="entry name" value="CHAD_dom"/>
</dbReference>
<dbReference type="InterPro" id="IPR038186">
    <property type="entry name" value="CHAD_dom_sf"/>
</dbReference>
<accession>A0A843YX11</accession>
<dbReference type="EMBL" id="WINI01000004">
    <property type="protein sequence ID" value="MQR01096.1"/>
    <property type="molecule type" value="Genomic_DNA"/>
</dbReference>
<dbReference type="OrthoDB" id="3034217at2"/>
<dbReference type="SMART" id="SM00880">
    <property type="entry name" value="CHAD"/>
    <property type="match status" value="1"/>
</dbReference>
<dbReference type="Pfam" id="PF01928">
    <property type="entry name" value="CYTH"/>
    <property type="match status" value="1"/>
</dbReference>
<dbReference type="SMART" id="SM01118">
    <property type="entry name" value="CYTH"/>
    <property type="match status" value="1"/>
</dbReference>
<dbReference type="Proteomes" id="UP000451565">
    <property type="component" value="Unassembled WGS sequence"/>
</dbReference>
<evidence type="ECO:0000259" key="2">
    <source>
        <dbReference type="PROSITE" id="PS51708"/>
    </source>
</evidence>
<reference evidence="3 4" key="1">
    <citation type="submission" date="2019-10" db="EMBL/GenBank/DDBJ databases">
        <title>Glaciimonas soli sp. nov., a psychrophilic bacterium isolated from the forest soil of a high elevation mountain in Taiwan.</title>
        <authorList>
            <person name="Wang L.-T."/>
            <person name="Shieh W.Y."/>
        </authorList>
    </citation>
    <scope>NUCLEOTIDE SEQUENCE [LARGE SCALE GENOMIC DNA]</scope>
    <source>
        <strain evidence="3 4">GS1</strain>
    </source>
</reference>
<dbReference type="PANTHER" id="PTHR39569">
    <property type="entry name" value="INORGANIC TRIPHOSPHATASE"/>
    <property type="match status" value="1"/>
</dbReference>
<dbReference type="Gene3D" id="2.40.320.10">
    <property type="entry name" value="Hypothetical Protein Pfu-838710-001"/>
    <property type="match status" value="1"/>
</dbReference>
<organism evidence="3 4">
    <name type="scientific">Glaciimonas soli</name>
    <dbReference type="NCBI Taxonomy" id="2590999"/>
    <lineage>
        <taxon>Bacteria</taxon>
        <taxon>Pseudomonadati</taxon>
        <taxon>Pseudomonadota</taxon>
        <taxon>Betaproteobacteria</taxon>
        <taxon>Burkholderiales</taxon>
        <taxon>Oxalobacteraceae</taxon>
        <taxon>Glaciimonas</taxon>
    </lineage>
</organism>
<evidence type="ECO:0000259" key="1">
    <source>
        <dbReference type="PROSITE" id="PS51707"/>
    </source>
</evidence>
<feature type="domain" description="CYTH" evidence="1">
    <location>
        <begin position="11"/>
        <end position="219"/>
    </location>
</feature>
<dbReference type="PROSITE" id="PS51707">
    <property type="entry name" value="CYTH"/>
    <property type="match status" value="1"/>
</dbReference>
<dbReference type="CDD" id="cd07756">
    <property type="entry name" value="CYTH-like_Pase_CHAD"/>
    <property type="match status" value="1"/>
</dbReference>
<dbReference type="Pfam" id="PF05235">
    <property type="entry name" value="CHAD"/>
    <property type="match status" value="1"/>
</dbReference>
<dbReference type="InterPro" id="IPR039013">
    <property type="entry name" value="YgiF"/>
</dbReference>
<evidence type="ECO:0000313" key="4">
    <source>
        <dbReference type="Proteomes" id="UP000451565"/>
    </source>
</evidence>
<dbReference type="SUPFAM" id="SSF55154">
    <property type="entry name" value="CYTH-like phosphatases"/>
    <property type="match status" value="1"/>
</dbReference>
<dbReference type="AlphaFoldDB" id="A0A843YX11"/>